<dbReference type="RefSeq" id="WP_258265696.1">
    <property type="nucleotide sequence ID" value="NZ_JASODW010000001.1"/>
</dbReference>
<dbReference type="InterPro" id="IPR003425">
    <property type="entry name" value="CCB3/YggT"/>
</dbReference>
<evidence type="ECO:0000256" key="1">
    <source>
        <dbReference type="SAM" id="Phobius"/>
    </source>
</evidence>
<dbReference type="Pfam" id="PF02325">
    <property type="entry name" value="CCB3_YggT"/>
    <property type="match status" value="1"/>
</dbReference>
<evidence type="ECO:0000313" key="3">
    <source>
        <dbReference type="Proteomes" id="UP001240483"/>
    </source>
</evidence>
<protein>
    <submittedName>
        <fullName evidence="2">YggT family protein</fullName>
    </submittedName>
</protein>
<reference evidence="2" key="1">
    <citation type="submission" date="2023-05" db="EMBL/GenBank/DDBJ databases">
        <title>Cataloging the Phylogenetic Diversity of Human Bladder Bacteria.</title>
        <authorList>
            <person name="Du J."/>
        </authorList>
    </citation>
    <scope>NUCLEOTIDE SEQUENCE</scope>
    <source>
        <strain evidence="2">UMB9978</strain>
    </source>
</reference>
<feature type="transmembrane region" description="Helical" evidence="1">
    <location>
        <begin position="7"/>
        <end position="31"/>
    </location>
</feature>
<organism evidence="2 3">
    <name type="scientific">Pseudoglutamicibacter cumminsii</name>
    <dbReference type="NCBI Taxonomy" id="156979"/>
    <lineage>
        <taxon>Bacteria</taxon>
        <taxon>Bacillati</taxon>
        <taxon>Actinomycetota</taxon>
        <taxon>Actinomycetes</taxon>
        <taxon>Micrococcales</taxon>
        <taxon>Micrococcaceae</taxon>
        <taxon>Pseudoglutamicibacter</taxon>
    </lineage>
</organism>
<keyword evidence="1" id="KW-0472">Membrane</keyword>
<dbReference type="GO" id="GO:0016020">
    <property type="term" value="C:membrane"/>
    <property type="evidence" value="ECO:0007669"/>
    <property type="project" value="InterPro"/>
</dbReference>
<evidence type="ECO:0000313" key="2">
    <source>
        <dbReference type="EMBL" id="MDK6274478.1"/>
    </source>
</evidence>
<feature type="transmembrane region" description="Helical" evidence="1">
    <location>
        <begin position="78"/>
        <end position="99"/>
    </location>
</feature>
<keyword evidence="1" id="KW-1133">Transmembrane helix</keyword>
<accession>A0AAP4C7D6</accession>
<dbReference type="Proteomes" id="UP001240483">
    <property type="component" value="Unassembled WGS sequence"/>
</dbReference>
<keyword evidence="1" id="KW-0812">Transmembrane</keyword>
<comment type="caution">
    <text evidence="2">The sequence shown here is derived from an EMBL/GenBank/DDBJ whole genome shotgun (WGS) entry which is preliminary data.</text>
</comment>
<name>A0AAP4C7D6_9MICC</name>
<dbReference type="AlphaFoldDB" id="A0AAP4C7D6"/>
<dbReference type="EMBL" id="JASODW010000001">
    <property type="protein sequence ID" value="MDK6274478.1"/>
    <property type="molecule type" value="Genomic_DNA"/>
</dbReference>
<gene>
    <name evidence="2" type="ORF">QP116_01755</name>
</gene>
<sequence length="102" mass="11351">MGANGMIFGAIYLALSLFMYLLMARIVVSFIDSFVRDWRPRGAALVFASTVNRTTEPLLGWVRKVIPPVNFGGVQLDLSFILVFFVVSILKGFVFRLGVGMM</sequence>
<proteinExistence type="predicted"/>